<dbReference type="Proteomes" id="UP000287651">
    <property type="component" value="Unassembled WGS sequence"/>
</dbReference>
<protein>
    <submittedName>
        <fullName evidence="2">Uncharacterized protein</fullName>
    </submittedName>
</protein>
<reference evidence="2 3" key="1">
    <citation type="journal article" date="2014" name="Agronomy (Basel)">
        <title>A Draft Genome Sequence for Ensete ventricosum, the Drought-Tolerant Tree Against Hunger.</title>
        <authorList>
            <person name="Harrison J."/>
            <person name="Moore K.A."/>
            <person name="Paszkiewicz K."/>
            <person name="Jones T."/>
            <person name="Grant M."/>
            <person name="Ambacheew D."/>
            <person name="Muzemil S."/>
            <person name="Studholme D.J."/>
        </authorList>
    </citation>
    <scope>NUCLEOTIDE SEQUENCE [LARGE SCALE GENOMIC DNA]</scope>
</reference>
<sequence>MVSSTGAVYYHPKLVGNDRLRSPSLVTGRYQPREKEEEGEGGEEKGEPGDPMSLSLDDPDPSPPSLARHHI</sequence>
<gene>
    <name evidence="2" type="ORF">B296_00041735</name>
</gene>
<evidence type="ECO:0000313" key="3">
    <source>
        <dbReference type="Proteomes" id="UP000287651"/>
    </source>
</evidence>
<accession>A0A426Y4P0</accession>
<dbReference type="EMBL" id="AMZH03015007">
    <property type="protein sequence ID" value="RRT46716.1"/>
    <property type="molecule type" value="Genomic_DNA"/>
</dbReference>
<name>A0A426Y4P0_ENSVE</name>
<feature type="region of interest" description="Disordered" evidence="1">
    <location>
        <begin position="1"/>
        <end position="71"/>
    </location>
</feature>
<organism evidence="2 3">
    <name type="scientific">Ensete ventricosum</name>
    <name type="common">Abyssinian banana</name>
    <name type="synonym">Musa ensete</name>
    <dbReference type="NCBI Taxonomy" id="4639"/>
    <lineage>
        <taxon>Eukaryota</taxon>
        <taxon>Viridiplantae</taxon>
        <taxon>Streptophyta</taxon>
        <taxon>Embryophyta</taxon>
        <taxon>Tracheophyta</taxon>
        <taxon>Spermatophyta</taxon>
        <taxon>Magnoliopsida</taxon>
        <taxon>Liliopsida</taxon>
        <taxon>Zingiberales</taxon>
        <taxon>Musaceae</taxon>
        <taxon>Ensete</taxon>
    </lineage>
</organism>
<feature type="compositionally biased region" description="Basic and acidic residues" evidence="1">
    <location>
        <begin position="31"/>
        <end position="48"/>
    </location>
</feature>
<evidence type="ECO:0000256" key="1">
    <source>
        <dbReference type="SAM" id="MobiDB-lite"/>
    </source>
</evidence>
<proteinExistence type="predicted"/>
<comment type="caution">
    <text evidence="2">The sequence shown here is derived from an EMBL/GenBank/DDBJ whole genome shotgun (WGS) entry which is preliminary data.</text>
</comment>
<dbReference type="AlphaFoldDB" id="A0A426Y4P0"/>
<evidence type="ECO:0000313" key="2">
    <source>
        <dbReference type="EMBL" id="RRT46716.1"/>
    </source>
</evidence>